<comment type="function">
    <text evidence="2">Neddylation of cullins play an essential role in the regulation of SCF-type complexes activity.</text>
</comment>
<keyword evidence="1" id="KW-0833">Ubl conjugation pathway</keyword>
<dbReference type="SUPFAM" id="SSF46934">
    <property type="entry name" value="UBA-like"/>
    <property type="match status" value="1"/>
</dbReference>
<dbReference type="PANTHER" id="PTHR12281:SF31">
    <property type="entry name" value="DCN1-LIKE PROTEIN 3"/>
    <property type="match status" value="1"/>
</dbReference>
<name>A0A1L7WWS2_9HELO</name>
<protein>
    <recommendedName>
        <fullName evidence="2">Defective in cullin neddylation protein</fullName>
    </recommendedName>
</protein>
<dbReference type="GO" id="GO:0045116">
    <property type="term" value="P:protein neddylation"/>
    <property type="evidence" value="ECO:0007669"/>
    <property type="project" value="TreeGrafter"/>
</dbReference>
<evidence type="ECO:0000313" key="5">
    <source>
        <dbReference type="Proteomes" id="UP000184330"/>
    </source>
</evidence>
<sequence>MSSKATQKALQNQFTQITGTPEKTALRYLKASNWKLDQAVNSYFGGNDQAPAARDKDVLGKLFEKYRASTDEKDTVGVEGAMTYLTDLGVNLENAEMLVVLELIQAPFVGELSKQGFVDGWTAAGCDTLAKQKSYVAGQIRSFKSDLALFKRVYKHTFICAKDKGQKALPLENALVYWELLFSPPGKSWVTASTNWAALWAEYLNAKWTKSVNKDMWNQTFVFFEKTMEDESLSFWSEDGAWPGVIDEFVAYAKEKRGDVPDTMETD</sequence>
<organism evidence="4 5">
    <name type="scientific">Phialocephala subalpina</name>
    <dbReference type="NCBI Taxonomy" id="576137"/>
    <lineage>
        <taxon>Eukaryota</taxon>
        <taxon>Fungi</taxon>
        <taxon>Dikarya</taxon>
        <taxon>Ascomycota</taxon>
        <taxon>Pezizomycotina</taxon>
        <taxon>Leotiomycetes</taxon>
        <taxon>Helotiales</taxon>
        <taxon>Mollisiaceae</taxon>
        <taxon>Phialocephala</taxon>
        <taxon>Phialocephala fortinii species complex</taxon>
    </lineage>
</organism>
<dbReference type="InterPro" id="IPR005176">
    <property type="entry name" value="PONY_dom"/>
</dbReference>
<dbReference type="EMBL" id="FJOG01000009">
    <property type="protein sequence ID" value="CZR57216.1"/>
    <property type="molecule type" value="Genomic_DNA"/>
</dbReference>
<proteinExistence type="predicted"/>
<dbReference type="Gene3D" id="1.10.238.10">
    <property type="entry name" value="EF-hand"/>
    <property type="match status" value="1"/>
</dbReference>
<dbReference type="STRING" id="576137.A0A1L7WWS2"/>
<evidence type="ECO:0000256" key="2">
    <source>
        <dbReference type="RuleBase" id="RU410713"/>
    </source>
</evidence>
<dbReference type="InterPro" id="IPR009060">
    <property type="entry name" value="UBA-like_sf"/>
</dbReference>
<dbReference type="Pfam" id="PF03556">
    <property type="entry name" value="Cullin_binding"/>
    <property type="match status" value="1"/>
</dbReference>
<dbReference type="Pfam" id="PF14555">
    <property type="entry name" value="UBA_4"/>
    <property type="match status" value="1"/>
</dbReference>
<dbReference type="Gene3D" id="1.10.238.200">
    <property type="entry name" value="Cullin, PONY binding domain"/>
    <property type="match status" value="1"/>
</dbReference>
<dbReference type="PANTHER" id="PTHR12281">
    <property type="entry name" value="RP42 RELATED"/>
    <property type="match status" value="1"/>
</dbReference>
<dbReference type="PROSITE" id="PS51229">
    <property type="entry name" value="DCUN1"/>
    <property type="match status" value="1"/>
</dbReference>
<dbReference type="AlphaFoldDB" id="A0A1L7WWS2"/>
<evidence type="ECO:0000313" key="4">
    <source>
        <dbReference type="EMBL" id="CZR57216.1"/>
    </source>
</evidence>
<dbReference type="GO" id="GO:0000151">
    <property type="term" value="C:ubiquitin ligase complex"/>
    <property type="evidence" value="ECO:0007669"/>
    <property type="project" value="TreeGrafter"/>
</dbReference>
<keyword evidence="5" id="KW-1185">Reference proteome</keyword>
<dbReference type="InterPro" id="IPR014764">
    <property type="entry name" value="DCN-prot"/>
</dbReference>
<feature type="domain" description="DCUN1" evidence="3">
    <location>
        <begin position="54"/>
        <end position="254"/>
    </location>
</feature>
<gene>
    <name evidence="4" type="ORF">PAC_07105</name>
</gene>
<dbReference type="GO" id="GO:0097602">
    <property type="term" value="F:cullin family protein binding"/>
    <property type="evidence" value="ECO:0007669"/>
    <property type="project" value="TreeGrafter"/>
</dbReference>
<dbReference type="OrthoDB" id="27198at2759"/>
<dbReference type="GO" id="GO:0032182">
    <property type="term" value="F:ubiquitin-like protein binding"/>
    <property type="evidence" value="ECO:0007669"/>
    <property type="project" value="TreeGrafter"/>
</dbReference>
<reference evidence="4 5" key="1">
    <citation type="submission" date="2016-03" db="EMBL/GenBank/DDBJ databases">
        <authorList>
            <person name="Ploux O."/>
        </authorList>
    </citation>
    <scope>NUCLEOTIDE SEQUENCE [LARGE SCALE GENOMIC DNA]</scope>
    <source>
        <strain evidence="4 5">UAMH 11012</strain>
    </source>
</reference>
<evidence type="ECO:0000256" key="1">
    <source>
        <dbReference type="ARBA" id="ARBA00022786"/>
    </source>
</evidence>
<dbReference type="Proteomes" id="UP000184330">
    <property type="component" value="Unassembled WGS sequence"/>
</dbReference>
<dbReference type="Gene3D" id="1.10.8.10">
    <property type="entry name" value="DNA helicase RuvA subunit, C-terminal domain"/>
    <property type="match status" value="1"/>
</dbReference>
<accession>A0A1L7WWS2</accession>
<dbReference type="InterPro" id="IPR042460">
    <property type="entry name" value="DCN1-like_PONY"/>
</dbReference>
<evidence type="ECO:0000259" key="3">
    <source>
        <dbReference type="PROSITE" id="PS51229"/>
    </source>
</evidence>
<dbReference type="GO" id="GO:0031624">
    <property type="term" value="F:ubiquitin conjugating enzyme binding"/>
    <property type="evidence" value="ECO:0007669"/>
    <property type="project" value="TreeGrafter"/>
</dbReference>